<evidence type="ECO:0000256" key="6">
    <source>
        <dbReference type="ARBA" id="ARBA00023136"/>
    </source>
</evidence>
<dbReference type="PRINTS" id="PR01837">
    <property type="entry name" value="MGTCSAPBPROT"/>
</dbReference>
<evidence type="ECO:0000256" key="2">
    <source>
        <dbReference type="ARBA" id="ARBA00009298"/>
    </source>
</evidence>
<accession>A0A4R2RZ83</accession>
<dbReference type="PANTHER" id="PTHR33778:SF3">
    <property type="entry name" value="PROTEIN MGTC"/>
    <property type="match status" value="1"/>
</dbReference>
<feature type="transmembrane region" description="Helical" evidence="7">
    <location>
        <begin position="113"/>
        <end position="131"/>
    </location>
</feature>
<feature type="transmembrane region" description="Helical" evidence="7">
    <location>
        <begin position="36"/>
        <end position="55"/>
    </location>
</feature>
<evidence type="ECO:0000313" key="9">
    <source>
        <dbReference type="EMBL" id="TCP68844.1"/>
    </source>
</evidence>
<sequence length="147" mass="15806">MMELQDFAVRTFLALLLGAIIGIERQWHHRLAGLQTNALVAVGSALFVLLGLMTIQDESPLRMAAQVVSGIGFIGAGVIMREGMNVRGLNTAATLWCSSAVGCLAGTGLLGEAFIATMTIVGSNVFLYKIARHINRQPKNQIDHDEQ</sequence>
<protein>
    <submittedName>
        <fullName evidence="9">Putative Mg2+ transporter-C (MgtC) family protein</fullName>
    </submittedName>
</protein>
<keyword evidence="5 7" id="KW-1133">Transmembrane helix</keyword>
<comment type="similarity">
    <text evidence="2">Belongs to the MgtC/SapB family.</text>
</comment>
<dbReference type="AlphaFoldDB" id="A0A4R2RZ83"/>
<keyword evidence="6 7" id="KW-0472">Membrane</keyword>
<feature type="transmembrane region" description="Helical" evidence="7">
    <location>
        <begin position="61"/>
        <end position="80"/>
    </location>
</feature>
<dbReference type="Pfam" id="PF02308">
    <property type="entry name" value="MgtC"/>
    <property type="match status" value="1"/>
</dbReference>
<dbReference type="GO" id="GO:0005886">
    <property type="term" value="C:plasma membrane"/>
    <property type="evidence" value="ECO:0007669"/>
    <property type="project" value="UniProtKB-SubCell"/>
</dbReference>
<keyword evidence="10" id="KW-1185">Reference proteome</keyword>
<proteinExistence type="inferred from homology"/>
<evidence type="ECO:0000256" key="7">
    <source>
        <dbReference type="SAM" id="Phobius"/>
    </source>
</evidence>
<evidence type="ECO:0000256" key="4">
    <source>
        <dbReference type="ARBA" id="ARBA00022692"/>
    </source>
</evidence>
<dbReference type="Proteomes" id="UP000294813">
    <property type="component" value="Unassembled WGS sequence"/>
</dbReference>
<dbReference type="InterPro" id="IPR003416">
    <property type="entry name" value="MgtC/SapB/SrpB/YhiD_fam"/>
</dbReference>
<dbReference type="InterPro" id="IPR049177">
    <property type="entry name" value="MgtC_SapB_SrpB_YhiD_N"/>
</dbReference>
<evidence type="ECO:0000256" key="5">
    <source>
        <dbReference type="ARBA" id="ARBA00022989"/>
    </source>
</evidence>
<feature type="domain" description="MgtC/SapB/SrpB/YhiD N-terminal" evidence="8">
    <location>
        <begin position="12"/>
        <end position="132"/>
    </location>
</feature>
<dbReference type="PANTHER" id="PTHR33778">
    <property type="entry name" value="PROTEIN MGTC"/>
    <property type="match status" value="1"/>
</dbReference>
<organism evidence="9 10">
    <name type="scientific">Heliophilum fasciatum</name>
    <dbReference type="NCBI Taxonomy" id="35700"/>
    <lineage>
        <taxon>Bacteria</taxon>
        <taxon>Bacillati</taxon>
        <taxon>Bacillota</taxon>
        <taxon>Clostridia</taxon>
        <taxon>Eubacteriales</taxon>
        <taxon>Heliobacteriaceae</taxon>
        <taxon>Heliophilum</taxon>
    </lineage>
</organism>
<evidence type="ECO:0000256" key="3">
    <source>
        <dbReference type="ARBA" id="ARBA00022475"/>
    </source>
</evidence>
<keyword evidence="3" id="KW-1003">Cell membrane</keyword>
<evidence type="ECO:0000256" key="1">
    <source>
        <dbReference type="ARBA" id="ARBA00004651"/>
    </source>
</evidence>
<keyword evidence="4 7" id="KW-0812">Transmembrane</keyword>
<feature type="transmembrane region" description="Helical" evidence="7">
    <location>
        <begin position="7"/>
        <end position="24"/>
    </location>
</feature>
<comment type="subcellular location">
    <subcellularLocation>
        <location evidence="1">Cell membrane</location>
        <topology evidence="1">Multi-pass membrane protein</topology>
    </subcellularLocation>
</comment>
<name>A0A4R2RZ83_9FIRM</name>
<gene>
    <name evidence="9" type="ORF">EDD73_1013</name>
</gene>
<reference evidence="9 10" key="1">
    <citation type="submission" date="2019-03" db="EMBL/GenBank/DDBJ databases">
        <title>Genomic Encyclopedia of Type Strains, Phase IV (KMG-IV): sequencing the most valuable type-strain genomes for metagenomic binning, comparative biology and taxonomic classification.</title>
        <authorList>
            <person name="Goeker M."/>
        </authorList>
    </citation>
    <scope>NUCLEOTIDE SEQUENCE [LARGE SCALE GENOMIC DNA]</scope>
    <source>
        <strain evidence="9 10">DSM 11170</strain>
    </source>
</reference>
<comment type="caution">
    <text evidence="9">The sequence shown here is derived from an EMBL/GenBank/DDBJ whole genome shotgun (WGS) entry which is preliminary data.</text>
</comment>
<dbReference type="EMBL" id="SLXT01000001">
    <property type="protein sequence ID" value="TCP68844.1"/>
    <property type="molecule type" value="Genomic_DNA"/>
</dbReference>
<evidence type="ECO:0000259" key="8">
    <source>
        <dbReference type="Pfam" id="PF02308"/>
    </source>
</evidence>
<evidence type="ECO:0000313" key="10">
    <source>
        <dbReference type="Proteomes" id="UP000294813"/>
    </source>
</evidence>